<keyword evidence="3" id="KW-1185">Reference proteome</keyword>
<gene>
    <name evidence="2" type="ORF">BN12_2860010</name>
</gene>
<evidence type="ECO:0000313" key="2">
    <source>
        <dbReference type="EMBL" id="CCH78411.1"/>
    </source>
</evidence>
<evidence type="ECO:0000256" key="1">
    <source>
        <dbReference type="SAM" id="Phobius"/>
    </source>
</evidence>
<sequence length="58" mass="6645">MPTVGERLMAVSGSLSVVVFLLLGFVFHAWAWAWLVFLVPGLVWKWNHPGEGRPRNRR</sequence>
<keyword evidence="1" id="KW-0812">Transmembrane</keyword>
<comment type="caution">
    <text evidence="2">The sequence shown here is derived from an EMBL/GenBank/DDBJ whole genome shotgun (WGS) entry which is preliminary data.</text>
</comment>
<keyword evidence="1" id="KW-0472">Membrane</keyword>
<reference evidence="2 3" key="1">
    <citation type="journal article" date="2013" name="ISME J.">
        <title>A metabolic model for members of the genus Tetrasphaera involved in enhanced biological phosphorus removal.</title>
        <authorList>
            <person name="Kristiansen R."/>
            <person name="Nguyen H.T.T."/>
            <person name="Saunders A.M."/>
            <person name="Nielsen J.L."/>
            <person name="Wimmer R."/>
            <person name="Le V.Q."/>
            <person name="McIlroy S.J."/>
            <person name="Petrovski S."/>
            <person name="Seviour R.J."/>
            <person name="Calteau A."/>
            <person name="Nielsen K.L."/>
            <person name="Nielsen P.H."/>
        </authorList>
    </citation>
    <scope>NUCLEOTIDE SEQUENCE [LARGE SCALE GENOMIC DNA]</scope>
    <source>
        <strain evidence="2 3">T1-X7</strain>
    </source>
</reference>
<keyword evidence="1" id="KW-1133">Transmembrane helix</keyword>
<dbReference type="STRING" id="1194083.BN12_2860010"/>
<accession>A0A077LXJ2</accession>
<name>A0A077LXJ2_9MICO</name>
<proteinExistence type="predicted"/>
<dbReference type="Proteomes" id="UP000035721">
    <property type="component" value="Unassembled WGS sequence"/>
</dbReference>
<feature type="transmembrane region" description="Helical" evidence="1">
    <location>
        <begin position="20"/>
        <end position="44"/>
    </location>
</feature>
<organism evidence="2 3">
    <name type="scientific">Nostocoides japonicum T1-X7</name>
    <dbReference type="NCBI Taxonomy" id="1194083"/>
    <lineage>
        <taxon>Bacteria</taxon>
        <taxon>Bacillati</taxon>
        <taxon>Actinomycetota</taxon>
        <taxon>Actinomycetes</taxon>
        <taxon>Micrococcales</taxon>
        <taxon>Intrasporangiaceae</taxon>
        <taxon>Nostocoides</taxon>
    </lineage>
</organism>
<dbReference type="AlphaFoldDB" id="A0A077LXJ2"/>
<evidence type="ECO:0000313" key="3">
    <source>
        <dbReference type="Proteomes" id="UP000035721"/>
    </source>
</evidence>
<dbReference type="EMBL" id="CAJB01000208">
    <property type="protein sequence ID" value="CCH78411.1"/>
    <property type="molecule type" value="Genomic_DNA"/>
</dbReference>
<protein>
    <submittedName>
        <fullName evidence="2">Uncharacterized protein</fullName>
    </submittedName>
</protein>